<accession>A0A4R3J7P5</accession>
<comment type="caution">
    <text evidence="2">The sequence shown here is derived from an EMBL/GenBank/DDBJ whole genome shotgun (WGS) entry which is preliminary data.</text>
</comment>
<evidence type="ECO:0000256" key="1">
    <source>
        <dbReference type="SAM" id="Phobius"/>
    </source>
</evidence>
<keyword evidence="1" id="KW-1133">Transmembrane helix</keyword>
<organism evidence="2 3">
    <name type="scientific">Primorskyibacter sedentarius</name>
    <dbReference type="NCBI Taxonomy" id="745311"/>
    <lineage>
        <taxon>Bacteria</taxon>
        <taxon>Pseudomonadati</taxon>
        <taxon>Pseudomonadota</taxon>
        <taxon>Alphaproteobacteria</taxon>
        <taxon>Rhodobacterales</taxon>
        <taxon>Roseobacteraceae</taxon>
        <taxon>Primorskyibacter</taxon>
    </lineage>
</organism>
<feature type="transmembrane region" description="Helical" evidence="1">
    <location>
        <begin position="50"/>
        <end position="72"/>
    </location>
</feature>
<feature type="transmembrane region" description="Helical" evidence="1">
    <location>
        <begin position="78"/>
        <end position="98"/>
    </location>
</feature>
<reference evidence="2 3" key="1">
    <citation type="submission" date="2019-03" db="EMBL/GenBank/DDBJ databases">
        <title>Genomic Encyclopedia of Type Strains, Phase IV (KMG-IV): sequencing the most valuable type-strain genomes for metagenomic binning, comparative biology and taxonomic classification.</title>
        <authorList>
            <person name="Goeker M."/>
        </authorList>
    </citation>
    <scope>NUCLEOTIDE SEQUENCE [LARGE SCALE GENOMIC DNA]</scope>
    <source>
        <strain evidence="2 3">DSM 104836</strain>
    </source>
</reference>
<dbReference type="InterPro" id="IPR018750">
    <property type="entry name" value="DUF2306_membrane"/>
</dbReference>
<proteinExistence type="predicted"/>
<feature type="transmembrane region" description="Helical" evidence="1">
    <location>
        <begin position="6"/>
        <end position="29"/>
    </location>
</feature>
<dbReference type="Proteomes" id="UP000295696">
    <property type="component" value="Unassembled WGS sequence"/>
</dbReference>
<protein>
    <submittedName>
        <fullName evidence="2">Putative membrane protein DUF2306</fullName>
    </submittedName>
</protein>
<evidence type="ECO:0000313" key="2">
    <source>
        <dbReference type="EMBL" id="TCS61467.1"/>
    </source>
</evidence>
<keyword evidence="1" id="KW-0472">Membrane</keyword>
<dbReference type="EMBL" id="SLZU01000011">
    <property type="protein sequence ID" value="TCS61467.1"/>
    <property type="molecule type" value="Genomic_DNA"/>
</dbReference>
<sequence>MVVVFPAVGGLLTQVVTFVIVGGMLGFMAHAWRAIRARRLAAHRAAIIRAYALALSVSTARIFIDLAAWLWSTPFLDSFVIASALGVGVNVAVAEVILRRPSLWLSGACGVRK</sequence>
<dbReference type="AlphaFoldDB" id="A0A4R3J7P5"/>
<evidence type="ECO:0000313" key="3">
    <source>
        <dbReference type="Proteomes" id="UP000295696"/>
    </source>
</evidence>
<gene>
    <name evidence="2" type="ORF">EDD52_11164</name>
</gene>
<keyword evidence="1" id="KW-0812">Transmembrane</keyword>
<name>A0A4R3J7P5_9RHOB</name>
<keyword evidence="3" id="KW-1185">Reference proteome</keyword>
<dbReference type="Pfam" id="PF10067">
    <property type="entry name" value="DUF2306"/>
    <property type="match status" value="1"/>
</dbReference>